<evidence type="ECO:0000313" key="1">
    <source>
        <dbReference type="EMBL" id="AKF94718.1"/>
    </source>
</evidence>
<reference evidence="1" key="1">
    <citation type="submission" date="2015-03" db="EMBL/GenBank/DDBJ databases">
        <title>MIGS Cultured Bacterial/Archaeal sample from Brevibacillus laterosporus.</title>
        <authorList>
            <person name="Zeng D."/>
            <person name="Zhu L."/>
            <person name="Dong G."/>
            <person name="Ye W."/>
            <person name="Ren D."/>
            <person name="Wu L."/>
            <person name="Xu J."/>
            <person name="Li G."/>
            <person name="Guo L."/>
        </authorList>
    </citation>
    <scope>NUCLEOTIDE SEQUENCE</scope>
    <source>
        <strain evidence="1">B9</strain>
    </source>
</reference>
<proteinExistence type="predicted"/>
<dbReference type="AlphaFoldDB" id="A0A0F7EID1"/>
<protein>
    <submittedName>
        <fullName evidence="1">Uncharacterized protein</fullName>
    </submittedName>
</protein>
<dbReference type="RefSeq" id="WP_031413879.1">
    <property type="nucleotide sequence ID" value="NZ_CP011074.1"/>
</dbReference>
<accession>A0A0F7EID1</accession>
<gene>
    <name evidence="1" type="ORF">EX87_14540</name>
</gene>
<sequence length="210" mass="24916">MNIESIINGLWDYKWDISTDPSKDLEASTLLLENNELVFSRFPTDIYTLDRYPFQIVDYRKFEESNIFYEKSLENKNLADVYKKEEEKFIRVFQILWSNSSVYVETMLQYKNIESIITAVSDEAKINRIRDLHKQLNSRNENMLEIQDFIDLQLLLELGLREQVSSVFIFETIKLCIWSNFDLNMPVYSGSKSNTELLRLICTTEGLYLR</sequence>
<organism evidence="1">
    <name type="scientific">Brevibacillus laterosporus</name>
    <name type="common">Bacillus laterosporus</name>
    <dbReference type="NCBI Taxonomy" id="1465"/>
    <lineage>
        <taxon>Bacteria</taxon>
        <taxon>Bacillati</taxon>
        <taxon>Bacillota</taxon>
        <taxon>Bacilli</taxon>
        <taxon>Bacillales</taxon>
        <taxon>Paenibacillaceae</taxon>
        <taxon>Brevibacillus</taxon>
    </lineage>
</organism>
<dbReference type="EMBL" id="CP011074">
    <property type="protein sequence ID" value="AKF94718.1"/>
    <property type="molecule type" value="Genomic_DNA"/>
</dbReference>
<name>A0A0F7EID1_BRELA</name>